<feature type="region of interest" description="Disordered" evidence="10">
    <location>
        <begin position="233"/>
        <end position="261"/>
    </location>
</feature>
<evidence type="ECO:0000256" key="10">
    <source>
        <dbReference type="SAM" id="MobiDB-lite"/>
    </source>
</evidence>
<keyword evidence="3" id="KW-0723">Serine/threonine-protein kinase</keyword>
<protein>
    <recommendedName>
        <fullName evidence="2">non-specific serine/threonine protein kinase</fullName>
        <ecNumber evidence="2">2.7.11.1</ecNumber>
    </recommendedName>
</protein>
<evidence type="ECO:0000259" key="11">
    <source>
        <dbReference type="PROSITE" id="PS50011"/>
    </source>
</evidence>
<dbReference type="EC" id="2.7.11.1" evidence="2"/>
<evidence type="ECO:0000313" key="12">
    <source>
        <dbReference type="EMBL" id="KAA8516694.1"/>
    </source>
</evidence>
<dbReference type="GO" id="GO:0005524">
    <property type="term" value="F:ATP binding"/>
    <property type="evidence" value="ECO:0007669"/>
    <property type="project" value="UniProtKB-KW"/>
</dbReference>
<sequence length="612" mass="65789">MKSISFFVAINLKTSSKSLDLSDQAGTGPSRKNAMKKPVRGGGHSPEIGFSEPVSLKQALRGLCISQASEMAAAKRSFKPAGSPRVSEAGKITSLYRSVVVEACHSAVSVDEGKGRGVAMSLMPEESTLDSSGKGPQYPQAPKMKLSNQSSHSSPQFAVPTRERGTGSTLNKNEIVSASTEVLSQTSKAELPQEEKPAAFPSLSCHNTGDNILEPGKNISTSIRLANKVSAPKLRRKGKLQNVPSSSSAINSKSKRNAPRLVKTVLRNKAIVKKNLKHSSTSVTSTSNTNSEINSDLDPSVSQLVCQRCHCALKNAREESSKDSLATNFASLNAEVSGASKPGFTSNNCNKNRAVVVKANKNPKTIEKGEFSQSSKSSPGEYSSSTSISEESNLSGSSFGNKPHMSKDLRWEAISHVRKQHGILELKHFNLLKKLGFGDIGTVYLAELIGTSCIFAIKVEICTSFGRSSLADIFLNKQQGSMLLKSFLALEYLHLLGIVYRDLKPENILVREDGHIMLTDFDLSLRCTVSPTLMEPPKISGPCKGSSCIDPFCIEPSCRVPCFSPRLLPAAAKTRKLKADVATHGKLLPQLVAEPTDARSNSFVGTHEYLAP</sequence>
<dbReference type="PANTHER" id="PTHR45637">
    <property type="entry name" value="FLIPPASE KINASE 1-RELATED"/>
    <property type="match status" value="1"/>
</dbReference>
<keyword evidence="6" id="KW-0418">Kinase</keyword>
<dbReference type="SMART" id="SM00220">
    <property type="entry name" value="S_TKc"/>
    <property type="match status" value="1"/>
</dbReference>
<evidence type="ECO:0000313" key="13">
    <source>
        <dbReference type="Proteomes" id="UP000325577"/>
    </source>
</evidence>
<comment type="catalytic activity">
    <reaction evidence="8">
        <text>L-threonyl-[protein] + ATP = O-phospho-L-threonyl-[protein] + ADP + H(+)</text>
        <dbReference type="Rhea" id="RHEA:46608"/>
        <dbReference type="Rhea" id="RHEA-COMP:11060"/>
        <dbReference type="Rhea" id="RHEA-COMP:11605"/>
        <dbReference type="ChEBI" id="CHEBI:15378"/>
        <dbReference type="ChEBI" id="CHEBI:30013"/>
        <dbReference type="ChEBI" id="CHEBI:30616"/>
        <dbReference type="ChEBI" id="CHEBI:61977"/>
        <dbReference type="ChEBI" id="CHEBI:456216"/>
        <dbReference type="EC" id="2.7.11.1"/>
    </reaction>
</comment>
<feature type="region of interest" description="Disordered" evidence="10">
    <location>
        <begin position="19"/>
        <end position="49"/>
    </location>
</feature>
<feature type="region of interest" description="Disordered" evidence="10">
    <location>
        <begin position="276"/>
        <end position="296"/>
    </location>
</feature>
<keyword evidence="7" id="KW-0067">ATP-binding</keyword>
<dbReference type="GO" id="GO:0004674">
    <property type="term" value="F:protein serine/threonine kinase activity"/>
    <property type="evidence" value="ECO:0007669"/>
    <property type="project" value="UniProtKB-KW"/>
</dbReference>
<organism evidence="12 13">
    <name type="scientific">Nyssa sinensis</name>
    <dbReference type="NCBI Taxonomy" id="561372"/>
    <lineage>
        <taxon>Eukaryota</taxon>
        <taxon>Viridiplantae</taxon>
        <taxon>Streptophyta</taxon>
        <taxon>Embryophyta</taxon>
        <taxon>Tracheophyta</taxon>
        <taxon>Spermatophyta</taxon>
        <taxon>Magnoliopsida</taxon>
        <taxon>eudicotyledons</taxon>
        <taxon>Gunneridae</taxon>
        <taxon>Pentapetalae</taxon>
        <taxon>asterids</taxon>
        <taxon>Cornales</taxon>
        <taxon>Nyssaceae</taxon>
        <taxon>Nyssa</taxon>
    </lineage>
</organism>
<name>A0A5J4ZFT2_9ASTE</name>
<dbReference type="InterPro" id="IPR000719">
    <property type="entry name" value="Prot_kinase_dom"/>
</dbReference>
<evidence type="ECO:0000256" key="7">
    <source>
        <dbReference type="ARBA" id="ARBA00022840"/>
    </source>
</evidence>
<feature type="compositionally biased region" description="Polar residues" evidence="10">
    <location>
        <begin position="166"/>
        <end position="188"/>
    </location>
</feature>
<feature type="region of interest" description="Disordered" evidence="10">
    <location>
        <begin position="366"/>
        <end position="401"/>
    </location>
</feature>
<feature type="domain" description="Protein kinase" evidence="11">
    <location>
        <begin position="371"/>
        <end position="612"/>
    </location>
</feature>
<dbReference type="Pfam" id="PF00069">
    <property type="entry name" value="Pkinase"/>
    <property type="match status" value="1"/>
</dbReference>
<dbReference type="SUPFAM" id="SSF56112">
    <property type="entry name" value="Protein kinase-like (PK-like)"/>
    <property type="match status" value="1"/>
</dbReference>
<evidence type="ECO:0000256" key="3">
    <source>
        <dbReference type="ARBA" id="ARBA00022527"/>
    </source>
</evidence>
<evidence type="ECO:0000256" key="6">
    <source>
        <dbReference type="ARBA" id="ARBA00022777"/>
    </source>
</evidence>
<dbReference type="InterPro" id="IPR008271">
    <property type="entry name" value="Ser/Thr_kinase_AS"/>
</dbReference>
<comment type="similarity">
    <text evidence="1">Belongs to the protein kinase superfamily. AGC Ser/Thr protein kinase family.</text>
</comment>
<gene>
    <name evidence="12" type="ORF">F0562_016800</name>
</gene>
<evidence type="ECO:0000256" key="1">
    <source>
        <dbReference type="ARBA" id="ARBA00009903"/>
    </source>
</evidence>
<dbReference type="Proteomes" id="UP000325577">
    <property type="component" value="Linkage Group LG8"/>
</dbReference>
<feature type="region of interest" description="Disordered" evidence="10">
    <location>
        <begin position="125"/>
        <end position="203"/>
    </location>
</feature>
<dbReference type="Gene3D" id="3.30.200.20">
    <property type="entry name" value="Phosphorylase Kinase, domain 1"/>
    <property type="match status" value="1"/>
</dbReference>
<keyword evidence="4" id="KW-0808">Transferase</keyword>
<proteinExistence type="inferred from homology"/>
<accession>A0A5J4ZFT2</accession>
<keyword evidence="5" id="KW-0547">Nucleotide-binding</keyword>
<keyword evidence="13" id="KW-1185">Reference proteome</keyword>
<feature type="compositionally biased region" description="Low complexity" evidence="10">
    <location>
        <begin position="372"/>
        <end position="400"/>
    </location>
</feature>
<evidence type="ECO:0000256" key="8">
    <source>
        <dbReference type="ARBA" id="ARBA00047899"/>
    </source>
</evidence>
<evidence type="ECO:0000256" key="2">
    <source>
        <dbReference type="ARBA" id="ARBA00012513"/>
    </source>
</evidence>
<dbReference type="InterPro" id="IPR011009">
    <property type="entry name" value="Kinase-like_dom_sf"/>
</dbReference>
<dbReference type="AlphaFoldDB" id="A0A5J4ZFT2"/>
<feature type="compositionally biased region" description="Polar residues" evidence="10">
    <location>
        <begin position="146"/>
        <end position="156"/>
    </location>
</feature>
<dbReference type="PROSITE" id="PS00108">
    <property type="entry name" value="PROTEIN_KINASE_ST"/>
    <property type="match status" value="1"/>
</dbReference>
<evidence type="ECO:0000256" key="5">
    <source>
        <dbReference type="ARBA" id="ARBA00022741"/>
    </source>
</evidence>
<feature type="compositionally biased region" description="Low complexity" evidence="10">
    <location>
        <begin position="279"/>
        <end position="294"/>
    </location>
</feature>
<dbReference type="Gene3D" id="1.10.510.10">
    <property type="entry name" value="Transferase(Phosphotransferase) domain 1"/>
    <property type="match status" value="1"/>
</dbReference>
<dbReference type="OrthoDB" id="432483at2759"/>
<dbReference type="PROSITE" id="PS50011">
    <property type="entry name" value="PROTEIN_KINASE_DOM"/>
    <property type="match status" value="1"/>
</dbReference>
<reference evidence="12 13" key="1">
    <citation type="submission" date="2019-09" db="EMBL/GenBank/DDBJ databases">
        <title>A chromosome-level genome assembly of the Chinese tupelo Nyssa sinensis.</title>
        <authorList>
            <person name="Yang X."/>
            <person name="Kang M."/>
            <person name="Yang Y."/>
            <person name="Xiong H."/>
            <person name="Wang M."/>
            <person name="Zhang Z."/>
            <person name="Wang Z."/>
            <person name="Wu H."/>
            <person name="Ma T."/>
            <person name="Liu J."/>
            <person name="Xi Z."/>
        </authorList>
    </citation>
    <scope>NUCLEOTIDE SEQUENCE [LARGE SCALE GENOMIC DNA]</scope>
    <source>
        <strain evidence="12">J267</strain>
        <tissue evidence="12">Leaf</tissue>
    </source>
</reference>
<dbReference type="EMBL" id="CM018051">
    <property type="protein sequence ID" value="KAA8516694.1"/>
    <property type="molecule type" value="Genomic_DNA"/>
</dbReference>
<evidence type="ECO:0000256" key="9">
    <source>
        <dbReference type="ARBA" id="ARBA00048679"/>
    </source>
</evidence>
<comment type="catalytic activity">
    <reaction evidence="9">
        <text>L-seryl-[protein] + ATP = O-phospho-L-seryl-[protein] + ADP + H(+)</text>
        <dbReference type="Rhea" id="RHEA:17989"/>
        <dbReference type="Rhea" id="RHEA-COMP:9863"/>
        <dbReference type="Rhea" id="RHEA-COMP:11604"/>
        <dbReference type="ChEBI" id="CHEBI:15378"/>
        <dbReference type="ChEBI" id="CHEBI:29999"/>
        <dbReference type="ChEBI" id="CHEBI:30616"/>
        <dbReference type="ChEBI" id="CHEBI:83421"/>
        <dbReference type="ChEBI" id="CHEBI:456216"/>
        <dbReference type="EC" id="2.7.11.1"/>
    </reaction>
</comment>
<evidence type="ECO:0000256" key="4">
    <source>
        <dbReference type="ARBA" id="ARBA00022679"/>
    </source>
</evidence>